<reference evidence="3" key="1">
    <citation type="journal article" date="2019" name="Int. J. Syst. Evol. Microbiol.">
        <title>The Global Catalogue of Microorganisms (GCM) 10K type strain sequencing project: providing services to taxonomists for standard genome sequencing and annotation.</title>
        <authorList>
            <consortium name="The Broad Institute Genomics Platform"/>
            <consortium name="The Broad Institute Genome Sequencing Center for Infectious Disease"/>
            <person name="Wu L."/>
            <person name="Ma J."/>
        </authorList>
    </citation>
    <scope>NUCLEOTIDE SEQUENCE [LARGE SCALE GENOMIC DNA]</scope>
    <source>
        <strain evidence="3">KCTC 52366</strain>
    </source>
</reference>
<dbReference type="RefSeq" id="WP_275633969.1">
    <property type="nucleotide sequence ID" value="NZ_JARGYD010000007.1"/>
</dbReference>
<organism evidence="2 3">
    <name type="scientific">Psychromarinibacter halotolerans</name>
    <dbReference type="NCBI Taxonomy" id="1775175"/>
    <lineage>
        <taxon>Bacteria</taxon>
        <taxon>Pseudomonadati</taxon>
        <taxon>Pseudomonadota</taxon>
        <taxon>Alphaproteobacteria</taxon>
        <taxon>Rhodobacterales</taxon>
        <taxon>Paracoccaceae</taxon>
        <taxon>Psychromarinibacter</taxon>
    </lineage>
</organism>
<dbReference type="InterPro" id="IPR029044">
    <property type="entry name" value="Nucleotide-diphossugar_trans"/>
</dbReference>
<keyword evidence="3" id="KW-1185">Reference proteome</keyword>
<accession>A0ABV7GNY1</accession>
<dbReference type="Proteomes" id="UP001595632">
    <property type="component" value="Unassembled WGS sequence"/>
</dbReference>
<protein>
    <submittedName>
        <fullName evidence="2">Glycosyltransferase family 2 protein</fullName>
    </submittedName>
</protein>
<name>A0ABV7GNY1_9RHOB</name>
<dbReference type="CDD" id="cd00761">
    <property type="entry name" value="Glyco_tranf_GTA_type"/>
    <property type="match status" value="1"/>
</dbReference>
<dbReference type="EMBL" id="JBHRTB010000010">
    <property type="protein sequence ID" value="MFC3142378.1"/>
    <property type="molecule type" value="Genomic_DNA"/>
</dbReference>
<dbReference type="SUPFAM" id="SSF53448">
    <property type="entry name" value="Nucleotide-diphospho-sugar transferases"/>
    <property type="match status" value="1"/>
</dbReference>
<evidence type="ECO:0000259" key="1">
    <source>
        <dbReference type="Pfam" id="PF00535"/>
    </source>
</evidence>
<evidence type="ECO:0000313" key="2">
    <source>
        <dbReference type="EMBL" id="MFC3142378.1"/>
    </source>
</evidence>
<comment type="caution">
    <text evidence="2">The sequence shown here is derived from an EMBL/GenBank/DDBJ whole genome shotgun (WGS) entry which is preliminary data.</text>
</comment>
<dbReference type="PANTHER" id="PTHR43685">
    <property type="entry name" value="GLYCOSYLTRANSFERASE"/>
    <property type="match status" value="1"/>
</dbReference>
<dbReference type="Pfam" id="PF00535">
    <property type="entry name" value="Glycos_transf_2"/>
    <property type="match status" value="1"/>
</dbReference>
<dbReference type="PANTHER" id="PTHR43685:SF2">
    <property type="entry name" value="GLYCOSYLTRANSFERASE 2-LIKE DOMAIN-CONTAINING PROTEIN"/>
    <property type="match status" value="1"/>
</dbReference>
<dbReference type="InterPro" id="IPR001173">
    <property type="entry name" value="Glyco_trans_2-like"/>
</dbReference>
<dbReference type="Gene3D" id="3.90.550.10">
    <property type="entry name" value="Spore Coat Polysaccharide Biosynthesis Protein SpsA, Chain A"/>
    <property type="match status" value="1"/>
</dbReference>
<proteinExistence type="predicted"/>
<dbReference type="InterPro" id="IPR050834">
    <property type="entry name" value="Glycosyltransf_2"/>
</dbReference>
<gene>
    <name evidence="2" type="ORF">ACFOGP_06640</name>
</gene>
<sequence length="327" mass="36100">MPKASIVVPAFNAARTLPETLHSLLAQTFTDFEIVVVDDGSTDRTVAVTRSFADRRIRIVQQPNRGLPGARNSGIDAARGDIIGFCDADDLWRPTKLAEHVAHLDANPQVGLSYSGSELIDMDSRPLKVAMRPRLRNVTAAQVFLRNPVGNGSAPVFRRAALDAIRWRPAHETVRDWWFDESFRQSEDIECWLRFALTTDWEIEGIPGLLTRYRIAPGGLSASLHKQLAAWERVVGKLQPVAPTFFDRHAPAARAYQLRYLARRAFSMGDGAEAVRLVRASLAASRRPLVAEPAKTLTTIGAAFALHLVGRGRASALLAHLKSTQRT</sequence>
<feature type="domain" description="Glycosyltransferase 2-like" evidence="1">
    <location>
        <begin position="5"/>
        <end position="111"/>
    </location>
</feature>
<evidence type="ECO:0000313" key="3">
    <source>
        <dbReference type="Proteomes" id="UP001595632"/>
    </source>
</evidence>